<keyword evidence="2" id="KW-0472">Membrane</keyword>
<dbReference type="Proteomes" id="UP000822369">
    <property type="component" value="Chromosome 1"/>
</dbReference>
<dbReference type="EMBL" id="JAAVVJ010000001">
    <property type="protein sequence ID" value="KAF7229697.1"/>
    <property type="molecule type" value="Genomic_DNA"/>
</dbReference>
<evidence type="ECO:0000313" key="4">
    <source>
        <dbReference type="EMBL" id="KAF7229697.1"/>
    </source>
</evidence>
<gene>
    <name evidence="4" type="ORF">G4P62_003666</name>
</gene>
<evidence type="ECO:0000256" key="3">
    <source>
        <dbReference type="SAM" id="SignalP"/>
    </source>
</evidence>
<organism evidence="4 5">
    <name type="scientific">Nothobranchius furzeri</name>
    <name type="common">Turquoise killifish</name>
    <dbReference type="NCBI Taxonomy" id="105023"/>
    <lineage>
        <taxon>Eukaryota</taxon>
        <taxon>Metazoa</taxon>
        <taxon>Chordata</taxon>
        <taxon>Craniata</taxon>
        <taxon>Vertebrata</taxon>
        <taxon>Euteleostomi</taxon>
        <taxon>Actinopterygii</taxon>
        <taxon>Neopterygii</taxon>
        <taxon>Teleostei</taxon>
        <taxon>Neoteleostei</taxon>
        <taxon>Acanthomorphata</taxon>
        <taxon>Ovalentaria</taxon>
        <taxon>Atherinomorphae</taxon>
        <taxon>Cyprinodontiformes</taxon>
        <taxon>Nothobranchiidae</taxon>
        <taxon>Nothobranchius</taxon>
    </lineage>
</organism>
<feature type="compositionally biased region" description="Polar residues" evidence="1">
    <location>
        <begin position="60"/>
        <end position="71"/>
    </location>
</feature>
<feature type="transmembrane region" description="Helical" evidence="2">
    <location>
        <begin position="139"/>
        <end position="159"/>
    </location>
</feature>
<feature type="compositionally biased region" description="Basic and acidic residues" evidence="1">
    <location>
        <begin position="48"/>
        <end position="58"/>
    </location>
</feature>
<feature type="compositionally biased region" description="Basic and acidic residues" evidence="1">
    <location>
        <begin position="218"/>
        <end position="228"/>
    </location>
</feature>
<feature type="signal peptide" evidence="3">
    <location>
        <begin position="1"/>
        <end position="38"/>
    </location>
</feature>
<protein>
    <submittedName>
        <fullName evidence="4">Transcript variant X1</fullName>
    </submittedName>
</protein>
<accession>A0A9D2Z105</accession>
<feature type="chain" id="PRO_5038669619" evidence="3">
    <location>
        <begin position="39"/>
        <end position="329"/>
    </location>
</feature>
<proteinExistence type="predicted"/>
<evidence type="ECO:0000313" key="5">
    <source>
        <dbReference type="Proteomes" id="UP000822369"/>
    </source>
</evidence>
<keyword evidence="3" id="KW-0732">Signal</keyword>
<reference evidence="4" key="1">
    <citation type="submission" date="2020-03" db="EMBL/GenBank/DDBJ databases">
        <title>Intra-Species Differences in Population Size shape Life History and Genome Evolution.</title>
        <authorList>
            <person name="Willemsen D."/>
            <person name="Cui R."/>
            <person name="Valenzano D.R."/>
        </authorList>
    </citation>
    <scope>NUCLEOTIDE SEQUENCE</scope>
    <source>
        <strain evidence="4">GRZ</strain>
        <tissue evidence="4">Whole</tissue>
    </source>
</reference>
<dbReference type="AlphaFoldDB" id="A0A9D2Z105"/>
<feature type="region of interest" description="Disordered" evidence="1">
    <location>
        <begin position="38"/>
        <end position="121"/>
    </location>
</feature>
<name>A0A9D2Z105_NOTFU</name>
<feature type="region of interest" description="Disordered" evidence="1">
    <location>
        <begin position="167"/>
        <end position="264"/>
    </location>
</feature>
<evidence type="ECO:0000256" key="2">
    <source>
        <dbReference type="SAM" id="Phobius"/>
    </source>
</evidence>
<comment type="caution">
    <text evidence="4">The sequence shown here is derived from an EMBL/GenBank/DDBJ whole genome shotgun (WGS) entry which is preliminary data.</text>
</comment>
<dbReference type="OrthoDB" id="8942684at2759"/>
<keyword evidence="2" id="KW-0812">Transmembrane</keyword>
<dbReference type="KEGG" id="nfu:107376794"/>
<keyword evidence="2" id="KW-1133">Transmembrane helix</keyword>
<feature type="compositionally biased region" description="Polar residues" evidence="1">
    <location>
        <begin position="85"/>
        <end position="98"/>
    </location>
</feature>
<sequence>MSARASLKKERGNIQMITMKLFFHLCFLVLVTSSVTRGKNTTDVPDVEEPKAEPKEISSDDQIQNKTTVSPETEVYGKESETPKPLTTQQLLNGSNNETTTPTAPAPSPPTATEGGSKDKEVTSAGAAPAAAASSKAGYVILVLIIIVIIILCTILYMLRRASRSYSFDLQRPPSSRLDEPTGTFGQVYLDDLAPKGMETTDDLPTAPVANGTGPQMGDKDTREDKNTSEVSQEQPEANGVQNSPPSSASSSLGDDQSEQASNQLSSNNLLFDAMEEPQQQNENNNNPSACSSIPFVEINLDEPAWCDQFLTSTQPTSSVYPVSFSSAS</sequence>
<dbReference type="OMA" id="GQTNTAC"/>
<feature type="compositionally biased region" description="Polar residues" evidence="1">
    <location>
        <begin position="253"/>
        <end position="264"/>
    </location>
</feature>
<feature type="compositionally biased region" description="Polar residues" evidence="1">
    <location>
        <begin position="229"/>
        <end position="243"/>
    </location>
</feature>
<evidence type="ECO:0000256" key="1">
    <source>
        <dbReference type="SAM" id="MobiDB-lite"/>
    </source>
</evidence>